<evidence type="ECO:0000256" key="1">
    <source>
        <dbReference type="ARBA" id="ARBA00004370"/>
    </source>
</evidence>
<accession>A0A2Z6EWI3</accession>
<evidence type="ECO:0000256" key="2">
    <source>
        <dbReference type="ARBA" id="ARBA00023136"/>
    </source>
</evidence>
<name>A0A2Z6EWI3_9BURK</name>
<evidence type="ECO:0000259" key="3">
    <source>
        <dbReference type="Pfam" id="PF05433"/>
    </source>
</evidence>
<dbReference type="Pfam" id="PF05433">
    <property type="entry name" value="Rick_17kDa_Anti"/>
    <property type="match status" value="1"/>
</dbReference>
<comment type="subcellular location">
    <subcellularLocation>
        <location evidence="1">Membrane</location>
    </subcellularLocation>
</comment>
<feature type="domain" description="Glycine zipper 2TM" evidence="3">
    <location>
        <begin position="137"/>
        <end position="176"/>
    </location>
</feature>
<keyword evidence="5" id="KW-1185">Reference proteome</keyword>
<keyword evidence="2" id="KW-0472">Membrane</keyword>
<dbReference type="InterPro" id="IPR008816">
    <property type="entry name" value="Gly_zipper_2TM_dom"/>
</dbReference>
<dbReference type="RefSeq" id="WP_045365168.1">
    <property type="nucleotide sequence ID" value="NZ_AP018150.1"/>
</dbReference>
<dbReference type="AlphaFoldDB" id="A0A2Z6EWI3"/>
<dbReference type="GO" id="GO:0019867">
    <property type="term" value="C:outer membrane"/>
    <property type="evidence" value="ECO:0007669"/>
    <property type="project" value="InterPro"/>
</dbReference>
<protein>
    <submittedName>
        <fullName evidence="4">Surface antigen family protein</fullName>
    </submittedName>
</protein>
<evidence type="ECO:0000313" key="4">
    <source>
        <dbReference type="EMBL" id="BBE09834.1"/>
    </source>
</evidence>
<evidence type="ECO:0000313" key="5">
    <source>
        <dbReference type="Proteomes" id="UP000282597"/>
    </source>
</evidence>
<dbReference type="Proteomes" id="UP000282597">
    <property type="component" value="Chromosome"/>
</dbReference>
<proteinExistence type="predicted"/>
<sequence length="225" mass="23153">MKNSSAPATHHSTQLHPLVTLATAAVLITCLIVVATVTGVLPTAFSKTKPDQALPNSSAPNNLAQIMPAPVATDAQLLHNGQTDGPIQPAELALQPKQLNPAQPAVGQSQSTASCILCGVVESVRVVQLPGHSSGVGALGGAIAGGVVGNQFGSGGGRTAMTLLGALGGGLAGNSVERNINTQAIYKVRVRMENGYRRTFTYHYAPPYQPGNRVRVLHGSLSRIT</sequence>
<dbReference type="PANTHER" id="PTHR35603:SF2">
    <property type="entry name" value="OUTER MEMBRANE LIPOPROTEIN"/>
    <property type="match status" value="1"/>
</dbReference>
<reference evidence="4 5" key="1">
    <citation type="journal article" date="2018" name="Microbes Environ.">
        <title>Comparative Genomic Insights into Endofungal Lifestyles of Two Bacterial Endosymbionts, Mycoavidus cysteinexigens and Burkholderia rhizoxinica.</title>
        <authorList>
            <person name="Sharmin D."/>
            <person name="Guo Y."/>
            <person name="Nishizawa T."/>
            <person name="Ohshima S."/>
            <person name="Sato Y."/>
            <person name="Takashima Y."/>
            <person name="Narisawa K."/>
            <person name="Ohta H."/>
        </authorList>
    </citation>
    <scope>NUCLEOTIDE SEQUENCE [LARGE SCALE GENOMIC DNA]</scope>
    <source>
        <strain evidence="4 5">B1-EB</strain>
    </source>
</reference>
<dbReference type="KEGG" id="mcys:MCB1EB_1673"/>
<dbReference type="PANTHER" id="PTHR35603">
    <property type="match status" value="1"/>
</dbReference>
<gene>
    <name evidence="4" type="ORF">MCB1EB_1673</name>
</gene>
<organism evidence="4 5">
    <name type="scientific">Mycoavidus cysteinexigens</name>
    <dbReference type="NCBI Taxonomy" id="1553431"/>
    <lineage>
        <taxon>Bacteria</taxon>
        <taxon>Pseudomonadati</taxon>
        <taxon>Pseudomonadota</taxon>
        <taxon>Betaproteobacteria</taxon>
        <taxon>Burkholderiales</taxon>
        <taxon>Burkholderiaceae</taxon>
        <taxon>Mycoavidus</taxon>
    </lineage>
</organism>
<dbReference type="EMBL" id="AP018150">
    <property type="protein sequence ID" value="BBE09834.1"/>
    <property type="molecule type" value="Genomic_DNA"/>
</dbReference>
<dbReference type="InterPro" id="IPR051407">
    <property type="entry name" value="Bact_OM_lipoprot/Surf_antigen"/>
</dbReference>